<sequence>MASPYTEKLEALLRAHSSEIDAAAMAAYMRDQFPFLGIRNPQRVALTKQFWKEHGYPKGTEGVKVSEELWALPEREFHYTGLLLLTQLRKDAEKERIEVLERMVVTNSWWDSVDTIADHLIGFHLQKYPELIPACVERWLASGNMWLQRTAILFQLKYKQRTDVPLLFSCIRRMADSKEFFIRKAIGWALREYSKTDAAAVQAFVAETELSPLSVREALKVIQRKEGREEREEQEA</sequence>
<protein>
    <submittedName>
        <fullName evidence="1">3-methyladenine DNA glycosylase AlkD</fullName>
    </submittedName>
</protein>
<dbReference type="SUPFAM" id="SSF48371">
    <property type="entry name" value="ARM repeat"/>
    <property type="match status" value="1"/>
</dbReference>
<proteinExistence type="predicted"/>
<evidence type="ECO:0000313" key="2">
    <source>
        <dbReference type="Proteomes" id="UP001519344"/>
    </source>
</evidence>
<evidence type="ECO:0000313" key="1">
    <source>
        <dbReference type="EMBL" id="MBP1967339.1"/>
    </source>
</evidence>
<dbReference type="PANTHER" id="PTHR34070">
    <property type="entry name" value="ARMADILLO-TYPE FOLD"/>
    <property type="match status" value="1"/>
</dbReference>
<comment type="caution">
    <text evidence="1">The sequence shown here is derived from an EMBL/GenBank/DDBJ whole genome shotgun (WGS) entry which is preliminary data.</text>
</comment>
<dbReference type="Gene3D" id="1.25.10.90">
    <property type="match status" value="1"/>
</dbReference>
<dbReference type="PANTHER" id="PTHR34070:SF1">
    <property type="entry name" value="DNA ALKYLATION REPAIR PROTEIN"/>
    <property type="match status" value="1"/>
</dbReference>
<dbReference type="CDD" id="cd07064">
    <property type="entry name" value="AlkD_like_1"/>
    <property type="match status" value="1"/>
</dbReference>
<dbReference type="InterPro" id="IPR014825">
    <property type="entry name" value="DNA_alkylation"/>
</dbReference>
<dbReference type="RefSeq" id="WP_167064490.1">
    <property type="nucleotide sequence ID" value="NZ_JAAOZR010000034.1"/>
</dbReference>
<gene>
    <name evidence="1" type="ORF">J2Z65_006604</name>
</gene>
<accession>A0ABS4I8T8</accession>
<keyword evidence="2" id="KW-1185">Reference proteome</keyword>
<dbReference type="Proteomes" id="UP001519344">
    <property type="component" value="Unassembled WGS sequence"/>
</dbReference>
<organism evidence="1 2">
    <name type="scientific">Paenibacillus aceris</name>
    <dbReference type="NCBI Taxonomy" id="869555"/>
    <lineage>
        <taxon>Bacteria</taxon>
        <taxon>Bacillati</taxon>
        <taxon>Bacillota</taxon>
        <taxon>Bacilli</taxon>
        <taxon>Bacillales</taxon>
        <taxon>Paenibacillaceae</taxon>
        <taxon>Paenibacillus</taxon>
    </lineage>
</organism>
<dbReference type="InterPro" id="IPR016024">
    <property type="entry name" value="ARM-type_fold"/>
</dbReference>
<dbReference type="EMBL" id="JAGGKV010000032">
    <property type="protein sequence ID" value="MBP1967339.1"/>
    <property type="molecule type" value="Genomic_DNA"/>
</dbReference>
<reference evidence="1 2" key="1">
    <citation type="submission" date="2021-03" db="EMBL/GenBank/DDBJ databases">
        <title>Genomic Encyclopedia of Type Strains, Phase IV (KMG-IV): sequencing the most valuable type-strain genomes for metagenomic binning, comparative biology and taxonomic classification.</title>
        <authorList>
            <person name="Goeker M."/>
        </authorList>
    </citation>
    <scope>NUCLEOTIDE SEQUENCE [LARGE SCALE GENOMIC DNA]</scope>
    <source>
        <strain evidence="1 2">DSM 24950</strain>
    </source>
</reference>
<dbReference type="Pfam" id="PF08713">
    <property type="entry name" value="DNA_alkylation"/>
    <property type="match status" value="1"/>
</dbReference>
<name>A0ABS4I8T8_9BACL</name>